<dbReference type="Pfam" id="PF13193">
    <property type="entry name" value="AMP-binding_C"/>
    <property type="match status" value="2"/>
</dbReference>
<dbReference type="Gene3D" id="3.40.50.12780">
    <property type="entry name" value="N-terminal domain of ligase-like"/>
    <property type="match status" value="1"/>
</dbReference>
<dbReference type="InterPro" id="IPR045851">
    <property type="entry name" value="AMP-bd_C_sf"/>
</dbReference>
<dbReference type="AlphaFoldDB" id="A0A8H5GZW2"/>
<dbReference type="Pfam" id="PF00501">
    <property type="entry name" value="AMP-binding"/>
    <property type="match status" value="2"/>
</dbReference>
<feature type="domain" description="AMP-dependent synthetase/ligase" evidence="1">
    <location>
        <begin position="36"/>
        <end position="435"/>
    </location>
</feature>
<evidence type="ECO:0000259" key="1">
    <source>
        <dbReference type="Pfam" id="PF00501"/>
    </source>
</evidence>
<name>A0A8H5GZW2_9AGAR</name>
<reference evidence="3 4" key="1">
    <citation type="journal article" date="2020" name="ISME J.">
        <title>Uncovering the hidden diversity of litter-decomposition mechanisms in mushroom-forming fungi.</title>
        <authorList>
            <person name="Floudas D."/>
            <person name="Bentzer J."/>
            <person name="Ahren D."/>
            <person name="Johansson T."/>
            <person name="Persson P."/>
            <person name="Tunlid A."/>
        </authorList>
    </citation>
    <scope>NUCLEOTIDE SEQUENCE [LARGE SCALE GENOMIC DNA]</scope>
    <source>
        <strain evidence="3 4">CBS 661.87</strain>
    </source>
</reference>
<dbReference type="InterPro" id="IPR042099">
    <property type="entry name" value="ANL_N_sf"/>
</dbReference>
<protein>
    <submittedName>
        <fullName evidence="3">Uncharacterized protein</fullName>
    </submittedName>
</protein>
<organism evidence="3 4">
    <name type="scientific">Tricholomella constricta</name>
    <dbReference type="NCBI Taxonomy" id="117010"/>
    <lineage>
        <taxon>Eukaryota</taxon>
        <taxon>Fungi</taxon>
        <taxon>Dikarya</taxon>
        <taxon>Basidiomycota</taxon>
        <taxon>Agaricomycotina</taxon>
        <taxon>Agaricomycetes</taxon>
        <taxon>Agaricomycetidae</taxon>
        <taxon>Agaricales</taxon>
        <taxon>Tricholomatineae</taxon>
        <taxon>Lyophyllaceae</taxon>
        <taxon>Tricholomella</taxon>
    </lineage>
</organism>
<comment type="caution">
    <text evidence="3">The sequence shown here is derived from an EMBL/GenBank/DDBJ whole genome shotgun (WGS) entry which is preliminary data.</text>
</comment>
<feature type="domain" description="AMP-binding enzyme C-terminal" evidence="2">
    <location>
        <begin position="485"/>
        <end position="533"/>
    </location>
</feature>
<evidence type="ECO:0000313" key="3">
    <source>
        <dbReference type="EMBL" id="KAF5374141.1"/>
    </source>
</evidence>
<evidence type="ECO:0000313" key="4">
    <source>
        <dbReference type="Proteomes" id="UP000565441"/>
    </source>
</evidence>
<dbReference type="InterPro" id="IPR025110">
    <property type="entry name" value="AMP-bd_C"/>
</dbReference>
<feature type="domain" description="AMP-dependent synthetase/ligase" evidence="1">
    <location>
        <begin position="539"/>
        <end position="748"/>
    </location>
</feature>
<dbReference type="InterPro" id="IPR000873">
    <property type="entry name" value="AMP-dep_synth/lig_dom"/>
</dbReference>
<accession>A0A8H5GZW2</accession>
<proteinExistence type="predicted"/>
<dbReference type="Gene3D" id="3.40.50.980">
    <property type="match status" value="1"/>
</dbReference>
<dbReference type="OrthoDB" id="6509636at2759"/>
<feature type="domain" description="AMP-binding enzyme C-terminal" evidence="2">
    <location>
        <begin position="804"/>
        <end position="889"/>
    </location>
</feature>
<dbReference type="SUPFAM" id="SSF56801">
    <property type="entry name" value="Acetyl-CoA synthetase-like"/>
    <property type="match status" value="3"/>
</dbReference>
<evidence type="ECO:0000259" key="2">
    <source>
        <dbReference type="Pfam" id="PF13193"/>
    </source>
</evidence>
<dbReference type="GO" id="GO:0016405">
    <property type="term" value="F:CoA-ligase activity"/>
    <property type="evidence" value="ECO:0007669"/>
    <property type="project" value="TreeGrafter"/>
</dbReference>
<dbReference type="InterPro" id="IPR020845">
    <property type="entry name" value="AMP-binding_CS"/>
</dbReference>
<dbReference type="Proteomes" id="UP000565441">
    <property type="component" value="Unassembled WGS sequence"/>
</dbReference>
<sequence>MTRVYLNPTPLPHIPDDITLAQFMLEYQHPLKPARRDVPCLIDDNTGREISFEELKSNTRALANMLRSAYNIGENDVVMISSPNHIDYPTILWAVLLVGGIVSCSNPQFTAGELGTQLKVSKTNFVIGHSTNIATILSAARVAGLPSDRIILIDKATSHHHGPSIPNVHDLIQVGLKLKLDFKERVLAQGEGRTKVALLSWSSGTTGKPKAVAITHHALIANVIQMAAHNRVDGAHSFKDTWGYRPGDVGVGVLPFYHVAGLVISLHFVLFCAMSVVVVEKYNIFNLLESIARHRITHLIIVPPVAIDLCKACTSEIFDNRDIAHNLPKQPAVGNYDLGSVKYVMIGAAPVAKDVQAKLYGLFPDAQIGQAYGLTEMTTTLAMIAGTQKRGPLGSGGRLLPGIQARVIKPNGSLADYGEIGELIVRGPAAALGYLHDDQATKATFINGWIYTGDQVSISETNEIFVVDRLKELLKVKGFQVSPAELEGCLLSHTDIMDCCVIGIPDDYCGEVPLAYVVLTADAHERSALSAEAERRIKLRQRTSGLANGLRSKFGIGENDVVILFSRNHVDYPVAIWATHRLGGVISGANPDFSSQELLYQLEQTRATLMIVHSDSLNVALAAARHANFPYDRIILFDGKNNFAGNRLTVDALIQHGLRLPGGQTFVERKLNPGEAKTKLAFLSFSSGTTGKPKAVAIAHYSLLANVIQIAAHNNVNKDYCDVEDQRFRPGDVAIGVLPFYHIYGLIINMGKNWRRSDDRQERGIVDFGPTEGNHEGGKFELITEFDVSKSNAKVKGFQVAPAELEGCILDHEDVSGACVVGIPDDYSGEVPLAFVVLTADATRRINENPSSAEKIKASIIQAYNKVGYKHLAGGVEFIPEIPTSPSGKLLRRVLREKAKVLQKTRSKL</sequence>
<dbReference type="EMBL" id="JAACJP010000037">
    <property type="protein sequence ID" value="KAF5374141.1"/>
    <property type="molecule type" value="Genomic_DNA"/>
</dbReference>
<dbReference type="PANTHER" id="PTHR24096">
    <property type="entry name" value="LONG-CHAIN-FATTY-ACID--COA LIGASE"/>
    <property type="match status" value="1"/>
</dbReference>
<gene>
    <name evidence="3" type="ORF">D9615_008885</name>
</gene>
<dbReference type="PROSITE" id="PS00455">
    <property type="entry name" value="AMP_BINDING"/>
    <property type="match status" value="2"/>
</dbReference>
<keyword evidence="4" id="KW-1185">Reference proteome</keyword>
<dbReference type="Gene3D" id="3.30.300.30">
    <property type="match status" value="2"/>
</dbReference>
<dbReference type="PANTHER" id="PTHR24096:SF422">
    <property type="entry name" value="BCDNA.GH02901"/>
    <property type="match status" value="1"/>
</dbReference>